<dbReference type="EMBL" id="JALPRF010000003">
    <property type="protein sequence ID" value="MCK8493605.1"/>
    <property type="molecule type" value="Genomic_DNA"/>
</dbReference>
<gene>
    <name evidence="1" type="ORF">M0L20_17195</name>
</gene>
<evidence type="ECO:0008006" key="3">
    <source>
        <dbReference type="Google" id="ProtNLM"/>
    </source>
</evidence>
<proteinExistence type="predicted"/>
<reference evidence="1 2" key="1">
    <citation type="submission" date="2022-04" db="EMBL/GenBank/DDBJ databases">
        <title>Spirosoma sp. strain RP8 genome sequencing and assembly.</title>
        <authorList>
            <person name="Jung Y."/>
        </authorList>
    </citation>
    <scope>NUCLEOTIDE SEQUENCE [LARGE SCALE GENOMIC DNA]</scope>
    <source>
        <strain evidence="1 2">RP8</strain>
    </source>
</reference>
<keyword evidence="2" id="KW-1185">Reference proteome</keyword>
<comment type="caution">
    <text evidence="1">The sequence shown here is derived from an EMBL/GenBank/DDBJ whole genome shotgun (WGS) entry which is preliminary data.</text>
</comment>
<evidence type="ECO:0000313" key="2">
    <source>
        <dbReference type="Proteomes" id="UP001202180"/>
    </source>
</evidence>
<name>A0ABT0HN57_9BACT</name>
<sequence>MQFSSIHHLILFLCLWLTGGSLADCQAQRRLTTVGRSRATASSLRLLKLPLKQKIDSVLHHLRLYPRVPVSQQQRYARELTVHFAPSGYIAVRRVGKPELRLPVKDYLAQFGNQPLTIQFKGAEVVHYGQTIETPTGHWQTLVTTYRNATRFAANRPEAIDIATVMTPSETAPPTTNYWQIFKLYLSLPKSAFTR</sequence>
<organism evidence="1 2">
    <name type="scientific">Spirosoma liriopis</name>
    <dbReference type="NCBI Taxonomy" id="2937440"/>
    <lineage>
        <taxon>Bacteria</taxon>
        <taxon>Pseudomonadati</taxon>
        <taxon>Bacteroidota</taxon>
        <taxon>Cytophagia</taxon>
        <taxon>Cytophagales</taxon>
        <taxon>Cytophagaceae</taxon>
        <taxon>Spirosoma</taxon>
    </lineage>
</organism>
<protein>
    <recommendedName>
        <fullName evidence="3">DUF4251 domain-containing protein</fullName>
    </recommendedName>
</protein>
<evidence type="ECO:0000313" key="1">
    <source>
        <dbReference type="EMBL" id="MCK8493605.1"/>
    </source>
</evidence>
<dbReference type="Proteomes" id="UP001202180">
    <property type="component" value="Unassembled WGS sequence"/>
</dbReference>
<accession>A0ABT0HN57</accession>
<dbReference type="RefSeq" id="WP_248478214.1">
    <property type="nucleotide sequence ID" value="NZ_JALPRF010000003.1"/>
</dbReference>